<name>A0A1M6RSA0_9CLOT</name>
<gene>
    <name evidence="1" type="ORF">SAMN02745163_03659</name>
</gene>
<proteinExistence type="predicted"/>
<keyword evidence="2" id="KW-1185">Reference proteome</keyword>
<dbReference type="STRING" id="1121302.SAMN02745163_03659"/>
<accession>A0A1M6RSA0</accession>
<evidence type="ECO:0000313" key="1">
    <source>
        <dbReference type="EMBL" id="SHK35353.1"/>
    </source>
</evidence>
<reference evidence="1 2" key="1">
    <citation type="submission" date="2016-11" db="EMBL/GenBank/DDBJ databases">
        <authorList>
            <person name="Jaros S."/>
            <person name="Januszkiewicz K."/>
            <person name="Wedrychowicz H."/>
        </authorList>
    </citation>
    <scope>NUCLEOTIDE SEQUENCE [LARGE SCALE GENOMIC DNA]</scope>
    <source>
        <strain evidence="1 2">DSM 21758</strain>
    </source>
</reference>
<dbReference type="EMBL" id="FQZB01000016">
    <property type="protein sequence ID" value="SHK35353.1"/>
    <property type="molecule type" value="Genomic_DNA"/>
</dbReference>
<organism evidence="1 2">
    <name type="scientific">Clostridium cavendishii DSM 21758</name>
    <dbReference type="NCBI Taxonomy" id="1121302"/>
    <lineage>
        <taxon>Bacteria</taxon>
        <taxon>Bacillati</taxon>
        <taxon>Bacillota</taxon>
        <taxon>Clostridia</taxon>
        <taxon>Eubacteriales</taxon>
        <taxon>Clostridiaceae</taxon>
        <taxon>Clostridium</taxon>
    </lineage>
</organism>
<dbReference type="AlphaFoldDB" id="A0A1M6RSA0"/>
<evidence type="ECO:0000313" key="2">
    <source>
        <dbReference type="Proteomes" id="UP000184310"/>
    </source>
</evidence>
<dbReference type="Proteomes" id="UP000184310">
    <property type="component" value="Unassembled WGS sequence"/>
</dbReference>
<protein>
    <submittedName>
        <fullName evidence="1">Uncharacterized protein</fullName>
    </submittedName>
</protein>
<sequence>MSNGSNFKLDNDIWEWIENGKEYFKSELIKEINKEHILYGIEVKEIARREDCDDVLFLLLDGSNRYAVVHLTWSGKSEDSKNYPRTRLYDTLGEVIKNEY</sequence>
<dbReference type="RefSeq" id="WP_084108993.1">
    <property type="nucleotide sequence ID" value="NZ_FQZB01000016.1"/>
</dbReference>